<name>A0A4R8LYF2_9BURK</name>
<keyword evidence="7 17" id="KW-0732">Signal</keyword>
<keyword evidence="21" id="KW-1185">Reference proteome</keyword>
<dbReference type="Pfam" id="PF00593">
    <property type="entry name" value="TonB_dep_Rec_b-barrel"/>
    <property type="match status" value="1"/>
</dbReference>
<keyword evidence="11 14" id="KW-0472">Membrane</keyword>
<organism evidence="20 21">
    <name type="scientific">Paraburkholderia rhizosphaerae</name>
    <dbReference type="NCBI Taxonomy" id="480658"/>
    <lineage>
        <taxon>Bacteria</taxon>
        <taxon>Pseudomonadati</taxon>
        <taxon>Pseudomonadota</taxon>
        <taxon>Betaproteobacteria</taxon>
        <taxon>Burkholderiales</taxon>
        <taxon>Burkholderiaceae</taxon>
        <taxon>Paraburkholderia</taxon>
    </lineage>
</organism>
<dbReference type="InterPro" id="IPR000531">
    <property type="entry name" value="Beta-barrel_TonB"/>
</dbReference>
<dbReference type="Gene3D" id="2.170.130.10">
    <property type="entry name" value="TonB-dependent receptor, plug domain"/>
    <property type="match status" value="1"/>
</dbReference>
<gene>
    <name evidence="20" type="ORF">BX592_103239</name>
</gene>
<comment type="similarity">
    <text evidence="2 14 16">Belongs to the TonB-dependent receptor family.</text>
</comment>
<evidence type="ECO:0000256" key="2">
    <source>
        <dbReference type="ARBA" id="ARBA00009810"/>
    </source>
</evidence>
<dbReference type="Pfam" id="PF07715">
    <property type="entry name" value="Plug"/>
    <property type="match status" value="1"/>
</dbReference>
<dbReference type="PROSITE" id="PS52016">
    <property type="entry name" value="TONB_DEPENDENT_REC_3"/>
    <property type="match status" value="1"/>
</dbReference>
<feature type="chain" id="PRO_5020475033" evidence="17">
    <location>
        <begin position="44"/>
        <end position="730"/>
    </location>
</feature>
<evidence type="ECO:0000256" key="10">
    <source>
        <dbReference type="ARBA" id="ARBA00023077"/>
    </source>
</evidence>
<dbReference type="InterPro" id="IPR039426">
    <property type="entry name" value="TonB-dep_rcpt-like"/>
</dbReference>
<dbReference type="Proteomes" id="UP000295509">
    <property type="component" value="Unassembled WGS sequence"/>
</dbReference>
<protein>
    <submittedName>
        <fullName evidence="20">Iron complex outermembrane receptor protein</fullName>
    </submittedName>
</protein>
<dbReference type="InterPro" id="IPR012910">
    <property type="entry name" value="Plug_dom"/>
</dbReference>
<proteinExistence type="inferred from homology"/>
<evidence type="ECO:0000256" key="15">
    <source>
        <dbReference type="PROSITE-ProRule" id="PRU10144"/>
    </source>
</evidence>
<dbReference type="Gene3D" id="2.40.170.20">
    <property type="entry name" value="TonB-dependent receptor, beta-barrel domain"/>
    <property type="match status" value="1"/>
</dbReference>
<keyword evidence="4 14" id="KW-1134">Transmembrane beta strand</keyword>
<keyword evidence="3 14" id="KW-0813">Transport</keyword>
<dbReference type="InterPro" id="IPR010105">
    <property type="entry name" value="TonB_sidphr_rcpt"/>
</dbReference>
<sequence>MHHAEGHARSLRSIHACNARLAVKPTHLAVLFAIAAAPPAVFAQQQPSVDATADAAEKALPAVRITASQDAPLHLDEDVSSGALGTRSQLDTPFSTTIVTDEQLQEMQPAKLGEVFMRDASVSDNSNPYNAWASYLTVRGMQLDWQNAFKIDGLPFNAYGITMPYEQLESVQLLKGLSGFMYGFGAPGGIVNYVTKKPPRSAKFFGSVDVGYQTDGIWSQHVDLGGRVGPNDMFGYRLNATHEEGQTYNDGHVRRNAVSLALDARLTRDLTATFGLLWQERHATGITSAIYTAQFPGLSLPPPVSGGSPNLSGPDQHLNTNLQWYTAGLRYNLTPDWTASLTYGYSNSSRDRNEGTFFLQNYLGNYNDFRFAGKEGNRLTFWQAMVEGNVKTGPFAHQLVFGAAYQKQINDYEVSSFYDQIGTGNLYQPNTNVFFSPEGLSSFPSADIIQKSLFASDTIQLTERWSVLGGVRYTNYEQNGYALDGSTTSTYSKNGVLTPTVALMFKLARTTTLYASYVQSLEPGSIVAPTYANGGALLSPIRSKQYEVGVKSEHERWSATAALFRIERGAEYPNSANVYVQDGEQIFQGVEAGADVRLGRDWTVGGDLMWIDTKYERGAANVGNRVAGAPKFVGAAYVSYAVPAVPGLRLGVDAKYTGNTEVRPAGGLQTGGYLLVNAGASYLTRIGGHDVTLRASVDNLFNRRYWMFQYADYVGPGDPRTLSLNARFDF</sequence>
<evidence type="ECO:0000256" key="3">
    <source>
        <dbReference type="ARBA" id="ARBA00022448"/>
    </source>
</evidence>
<dbReference type="AlphaFoldDB" id="A0A4R8LYF2"/>
<evidence type="ECO:0000259" key="18">
    <source>
        <dbReference type="Pfam" id="PF00593"/>
    </source>
</evidence>
<dbReference type="PANTHER" id="PTHR32552">
    <property type="entry name" value="FERRICHROME IRON RECEPTOR-RELATED"/>
    <property type="match status" value="1"/>
</dbReference>
<dbReference type="InterPro" id="IPR010917">
    <property type="entry name" value="TonB_rcpt_CS"/>
</dbReference>
<reference evidence="20 21" key="1">
    <citation type="submission" date="2019-03" db="EMBL/GenBank/DDBJ databases">
        <title>Genomic Encyclopedia of Type Strains, Phase III (KMG-III): the genomes of soil and plant-associated and newly described type strains.</title>
        <authorList>
            <person name="Whitman W."/>
        </authorList>
    </citation>
    <scope>NUCLEOTIDE SEQUENCE [LARGE SCALE GENOMIC DNA]</scope>
    <source>
        <strain evidence="20 21">LMG 29544</strain>
    </source>
</reference>
<dbReference type="GO" id="GO:0015344">
    <property type="term" value="F:siderophore uptake transmembrane transporter activity"/>
    <property type="evidence" value="ECO:0007669"/>
    <property type="project" value="TreeGrafter"/>
</dbReference>
<dbReference type="PROSITE" id="PS01156">
    <property type="entry name" value="TONB_DEPENDENT_REC_2"/>
    <property type="match status" value="1"/>
</dbReference>
<comment type="subcellular location">
    <subcellularLocation>
        <location evidence="1 14">Cell outer membrane</location>
        <topology evidence="1 14">Multi-pass membrane protein</topology>
    </subcellularLocation>
</comment>
<accession>A0A4R8LYF2</accession>
<comment type="caution">
    <text evidence="20">The sequence shown here is derived from an EMBL/GenBank/DDBJ whole genome shotgun (WGS) entry which is preliminary data.</text>
</comment>
<keyword evidence="6 14" id="KW-0812">Transmembrane</keyword>
<evidence type="ECO:0000256" key="8">
    <source>
        <dbReference type="ARBA" id="ARBA00023004"/>
    </source>
</evidence>
<evidence type="ECO:0000256" key="11">
    <source>
        <dbReference type="ARBA" id="ARBA00023136"/>
    </source>
</evidence>
<evidence type="ECO:0000256" key="9">
    <source>
        <dbReference type="ARBA" id="ARBA00023065"/>
    </source>
</evidence>
<evidence type="ECO:0000256" key="7">
    <source>
        <dbReference type="ARBA" id="ARBA00022729"/>
    </source>
</evidence>
<evidence type="ECO:0000256" key="6">
    <source>
        <dbReference type="ARBA" id="ARBA00022692"/>
    </source>
</evidence>
<feature type="short sequence motif" description="TonB C-terminal box" evidence="15">
    <location>
        <begin position="713"/>
        <end position="730"/>
    </location>
</feature>
<evidence type="ECO:0000256" key="17">
    <source>
        <dbReference type="SAM" id="SignalP"/>
    </source>
</evidence>
<keyword evidence="13 14" id="KW-0998">Cell outer membrane</keyword>
<evidence type="ECO:0000256" key="5">
    <source>
        <dbReference type="ARBA" id="ARBA00022496"/>
    </source>
</evidence>
<feature type="domain" description="TonB-dependent receptor-like beta-barrel" evidence="18">
    <location>
        <begin position="292"/>
        <end position="700"/>
    </location>
</feature>
<evidence type="ECO:0000259" key="19">
    <source>
        <dbReference type="Pfam" id="PF07715"/>
    </source>
</evidence>
<keyword evidence="8" id="KW-0408">Iron</keyword>
<feature type="domain" description="TonB-dependent receptor plug" evidence="19">
    <location>
        <begin position="89"/>
        <end position="190"/>
    </location>
</feature>
<dbReference type="NCBIfam" id="TIGR01783">
    <property type="entry name" value="TonB-siderophor"/>
    <property type="match status" value="1"/>
</dbReference>
<dbReference type="PANTHER" id="PTHR32552:SF82">
    <property type="entry name" value="FCUA PROTEIN"/>
    <property type="match status" value="1"/>
</dbReference>
<feature type="signal peptide" evidence="17">
    <location>
        <begin position="1"/>
        <end position="43"/>
    </location>
</feature>
<dbReference type="EMBL" id="SORE01000003">
    <property type="protein sequence ID" value="TDY53427.1"/>
    <property type="molecule type" value="Genomic_DNA"/>
</dbReference>
<keyword evidence="10 16" id="KW-0798">TonB box</keyword>
<evidence type="ECO:0000256" key="12">
    <source>
        <dbReference type="ARBA" id="ARBA00023170"/>
    </source>
</evidence>
<dbReference type="GO" id="GO:0038023">
    <property type="term" value="F:signaling receptor activity"/>
    <property type="evidence" value="ECO:0007669"/>
    <property type="project" value="InterPro"/>
</dbReference>
<keyword evidence="5" id="KW-0410">Iron transport</keyword>
<evidence type="ECO:0000313" key="20">
    <source>
        <dbReference type="EMBL" id="TDY53427.1"/>
    </source>
</evidence>
<evidence type="ECO:0000256" key="16">
    <source>
        <dbReference type="RuleBase" id="RU003357"/>
    </source>
</evidence>
<dbReference type="OrthoDB" id="8732650at2"/>
<evidence type="ECO:0000256" key="13">
    <source>
        <dbReference type="ARBA" id="ARBA00023237"/>
    </source>
</evidence>
<dbReference type="SUPFAM" id="SSF56935">
    <property type="entry name" value="Porins"/>
    <property type="match status" value="1"/>
</dbReference>
<dbReference type="RefSeq" id="WP_134190600.1">
    <property type="nucleotide sequence ID" value="NZ_JBHLUW010000013.1"/>
</dbReference>
<dbReference type="InterPro" id="IPR036942">
    <property type="entry name" value="Beta-barrel_TonB_sf"/>
</dbReference>
<evidence type="ECO:0000256" key="4">
    <source>
        <dbReference type="ARBA" id="ARBA00022452"/>
    </source>
</evidence>
<evidence type="ECO:0000313" key="21">
    <source>
        <dbReference type="Proteomes" id="UP000295509"/>
    </source>
</evidence>
<dbReference type="InterPro" id="IPR037066">
    <property type="entry name" value="Plug_dom_sf"/>
</dbReference>
<dbReference type="GO" id="GO:0015891">
    <property type="term" value="P:siderophore transport"/>
    <property type="evidence" value="ECO:0007669"/>
    <property type="project" value="InterPro"/>
</dbReference>
<evidence type="ECO:0000256" key="14">
    <source>
        <dbReference type="PROSITE-ProRule" id="PRU01360"/>
    </source>
</evidence>
<dbReference type="GO" id="GO:0009279">
    <property type="term" value="C:cell outer membrane"/>
    <property type="evidence" value="ECO:0007669"/>
    <property type="project" value="UniProtKB-SubCell"/>
</dbReference>
<keyword evidence="9" id="KW-0406">Ion transport</keyword>
<dbReference type="CDD" id="cd01347">
    <property type="entry name" value="ligand_gated_channel"/>
    <property type="match status" value="1"/>
</dbReference>
<keyword evidence="12 20" id="KW-0675">Receptor</keyword>
<evidence type="ECO:0000256" key="1">
    <source>
        <dbReference type="ARBA" id="ARBA00004571"/>
    </source>
</evidence>